<evidence type="ECO:0000259" key="1">
    <source>
        <dbReference type="Pfam" id="PF14529"/>
    </source>
</evidence>
<dbReference type="GO" id="GO:0003824">
    <property type="term" value="F:catalytic activity"/>
    <property type="evidence" value="ECO:0007669"/>
    <property type="project" value="InterPro"/>
</dbReference>
<sequence length="273" mass="31007">MYEIDERPVGVSAHLKLYQSKREKLKAGIIVFNPRTQAMKVFSSANVIGVTIQLRKRSILIMSVYCPPSENLELTLQQIDQCLSIPHDGTIIAGDFNAKSPVWSSTIEDDRGKELVDFALSQRLAIVNEENSPPTFDGSRGASWIDVTLCDAPMIEHIFKWQVDMEPTSSDHNSISFSLYTDKTSVPKKTRTKLENLYLGTFRSELANTIGRWPPPSLYDAHSIDQEIERLVTNIAECCRGSRLKLTPLNKREPWWTQKLEVMRSDAPRAQRK</sequence>
<dbReference type="Proteomes" id="UP000499080">
    <property type="component" value="Unassembled WGS sequence"/>
</dbReference>
<reference evidence="2 3" key="1">
    <citation type="journal article" date="2019" name="Sci. Rep.">
        <title>Orb-weaving spider Araneus ventricosus genome elucidates the spidroin gene catalogue.</title>
        <authorList>
            <person name="Kono N."/>
            <person name="Nakamura H."/>
            <person name="Ohtoshi R."/>
            <person name="Moran D.A.P."/>
            <person name="Shinohara A."/>
            <person name="Yoshida Y."/>
            <person name="Fujiwara M."/>
            <person name="Mori M."/>
            <person name="Tomita M."/>
            <person name="Arakawa K."/>
        </authorList>
    </citation>
    <scope>NUCLEOTIDE SEQUENCE [LARGE SCALE GENOMIC DNA]</scope>
</reference>
<gene>
    <name evidence="2" type="ORF">AVEN_242871_1</name>
</gene>
<accession>A0A4Y2R5X3</accession>
<evidence type="ECO:0000313" key="2">
    <source>
        <dbReference type="EMBL" id="GBN71132.1"/>
    </source>
</evidence>
<dbReference type="OrthoDB" id="6437038at2759"/>
<dbReference type="EMBL" id="BGPR01015919">
    <property type="protein sequence ID" value="GBN71132.1"/>
    <property type="molecule type" value="Genomic_DNA"/>
</dbReference>
<comment type="caution">
    <text evidence="2">The sequence shown here is derived from an EMBL/GenBank/DDBJ whole genome shotgun (WGS) entry which is preliminary data.</text>
</comment>
<dbReference type="SUPFAM" id="SSF56219">
    <property type="entry name" value="DNase I-like"/>
    <property type="match status" value="1"/>
</dbReference>
<protein>
    <recommendedName>
        <fullName evidence="1">Endonuclease/exonuclease/phosphatase domain-containing protein</fullName>
    </recommendedName>
</protein>
<keyword evidence="3" id="KW-1185">Reference proteome</keyword>
<dbReference type="Pfam" id="PF14529">
    <property type="entry name" value="Exo_endo_phos_2"/>
    <property type="match status" value="1"/>
</dbReference>
<dbReference type="InterPro" id="IPR036691">
    <property type="entry name" value="Endo/exonu/phosph_ase_sf"/>
</dbReference>
<dbReference type="PANTHER" id="PTHR33273:SF4">
    <property type="entry name" value="ENDONUCLEASE_EXONUCLEASE_PHOSPHATASE DOMAIN-CONTAINING PROTEIN"/>
    <property type="match status" value="1"/>
</dbReference>
<proteinExistence type="predicted"/>
<dbReference type="InterPro" id="IPR005135">
    <property type="entry name" value="Endo/exonuclease/phosphatase"/>
</dbReference>
<dbReference type="Gene3D" id="3.60.10.10">
    <property type="entry name" value="Endonuclease/exonuclease/phosphatase"/>
    <property type="match status" value="1"/>
</dbReference>
<feature type="domain" description="Endonuclease/exonuclease/phosphatase" evidence="1">
    <location>
        <begin position="59"/>
        <end position="175"/>
    </location>
</feature>
<organism evidence="2 3">
    <name type="scientific">Araneus ventricosus</name>
    <name type="common">Orbweaver spider</name>
    <name type="synonym">Epeira ventricosa</name>
    <dbReference type="NCBI Taxonomy" id="182803"/>
    <lineage>
        <taxon>Eukaryota</taxon>
        <taxon>Metazoa</taxon>
        <taxon>Ecdysozoa</taxon>
        <taxon>Arthropoda</taxon>
        <taxon>Chelicerata</taxon>
        <taxon>Arachnida</taxon>
        <taxon>Araneae</taxon>
        <taxon>Araneomorphae</taxon>
        <taxon>Entelegynae</taxon>
        <taxon>Araneoidea</taxon>
        <taxon>Araneidae</taxon>
        <taxon>Araneus</taxon>
    </lineage>
</organism>
<dbReference type="AlphaFoldDB" id="A0A4Y2R5X3"/>
<evidence type="ECO:0000313" key="3">
    <source>
        <dbReference type="Proteomes" id="UP000499080"/>
    </source>
</evidence>
<dbReference type="PANTHER" id="PTHR33273">
    <property type="entry name" value="DOMAIN-CONTAINING PROTEIN, PUTATIVE-RELATED"/>
    <property type="match status" value="1"/>
</dbReference>
<name>A0A4Y2R5X3_ARAVE</name>